<reference evidence="2" key="1">
    <citation type="submission" date="2021-05" db="EMBL/GenBank/DDBJ databases">
        <authorList>
            <person name="Pietrasiak N."/>
            <person name="Ward R."/>
            <person name="Stajich J.E."/>
            <person name="Kurbessoian T."/>
        </authorList>
    </citation>
    <scope>NUCLEOTIDE SEQUENCE</scope>
    <source>
        <strain evidence="2">CPER-KK1</strain>
    </source>
</reference>
<name>A0A951PPW3_9CYAN</name>
<evidence type="ECO:0000313" key="3">
    <source>
        <dbReference type="Proteomes" id="UP000753908"/>
    </source>
</evidence>
<feature type="transmembrane region" description="Helical" evidence="1">
    <location>
        <begin position="7"/>
        <end position="24"/>
    </location>
</feature>
<keyword evidence="1" id="KW-1133">Transmembrane helix</keyword>
<dbReference type="PANTHER" id="PTHR36009">
    <property type="match status" value="1"/>
</dbReference>
<sequence>MVRKIGFWLLWAGFIVYAVWFSPAGTSSNITLLKNLFTLHWTQINPIILAIFALVGIWLLIYSCLLFIDGRMQTLPFWLFAVASVGSGVIGLLPYLALRDDNQEFSGEKDTFLEIFDSRGTGVILAISAIALVGFGLLFGDWGDFVVQFQTTRFVNAMTIAFGIFCLVFPAVLGDDMARHGIKDKRIFWAVALLPLFGSVAYLCLRPPIPSASAKESVLES</sequence>
<proteinExistence type="predicted"/>
<keyword evidence="1" id="KW-0472">Membrane</keyword>
<comment type="caution">
    <text evidence="2">The sequence shown here is derived from an EMBL/GenBank/DDBJ whole genome shotgun (WGS) entry which is preliminary data.</text>
</comment>
<keyword evidence="1" id="KW-0812">Transmembrane</keyword>
<accession>A0A951PPW3</accession>
<evidence type="ECO:0000313" key="2">
    <source>
        <dbReference type="EMBL" id="MBW4547473.1"/>
    </source>
</evidence>
<protein>
    <submittedName>
        <fullName evidence="2">DUF2834 domain-containing protein</fullName>
    </submittedName>
</protein>
<feature type="transmembrane region" description="Helical" evidence="1">
    <location>
        <begin position="186"/>
        <end position="205"/>
    </location>
</feature>
<feature type="transmembrane region" description="Helical" evidence="1">
    <location>
        <begin position="75"/>
        <end position="98"/>
    </location>
</feature>
<dbReference type="Proteomes" id="UP000753908">
    <property type="component" value="Unassembled WGS sequence"/>
</dbReference>
<dbReference type="PANTHER" id="PTHR36009:SF3">
    <property type="entry name" value="TRANSMEMBRANE PROTEIN"/>
    <property type="match status" value="1"/>
</dbReference>
<gene>
    <name evidence="2" type="ORF">KME25_23985</name>
</gene>
<feature type="transmembrane region" description="Helical" evidence="1">
    <location>
        <begin position="118"/>
        <end position="142"/>
    </location>
</feature>
<evidence type="ECO:0000256" key="1">
    <source>
        <dbReference type="SAM" id="Phobius"/>
    </source>
</evidence>
<reference evidence="2" key="2">
    <citation type="journal article" date="2022" name="Microbiol. Resour. Announc.">
        <title>Metagenome Sequencing to Explore Phylogenomics of Terrestrial Cyanobacteria.</title>
        <authorList>
            <person name="Ward R.D."/>
            <person name="Stajich J.E."/>
            <person name="Johansen J.R."/>
            <person name="Huntemann M."/>
            <person name="Clum A."/>
            <person name="Foster B."/>
            <person name="Foster B."/>
            <person name="Roux S."/>
            <person name="Palaniappan K."/>
            <person name="Varghese N."/>
            <person name="Mukherjee S."/>
            <person name="Reddy T.B.K."/>
            <person name="Daum C."/>
            <person name="Copeland A."/>
            <person name="Chen I.A."/>
            <person name="Ivanova N.N."/>
            <person name="Kyrpides N.C."/>
            <person name="Shapiro N."/>
            <person name="Eloe-Fadrosh E.A."/>
            <person name="Pietrasiak N."/>
        </authorList>
    </citation>
    <scope>NUCLEOTIDE SEQUENCE</scope>
    <source>
        <strain evidence="2">CPER-KK1</strain>
    </source>
</reference>
<organism evidence="2 3">
    <name type="scientific">Symplocastrum torsivum CPER-KK1</name>
    <dbReference type="NCBI Taxonomy" id="450513"/>
    <lineage>
        <taxon>Bacteria</taxon>
        <taxon>Bacillati</taxon>
        <taxon>Cyanobacteriota</taxon>
        <taxon>Cyanophyceae</taxon>
        <taxon>Oscillatoriophycideae</taxon>
        <taxon>Oscillatoriales</taxon>
        <taxon>Microcoleaceae</taxon>
        <taxon>Symplocastrum</taxon>
    </lineage>
</organism>
<feature type="transmembrane region" description="Helical" evidence="1">
    <location>
        <begin position="154"/>
        <end position="174"/>
    </location>
</feature>
<dbReference type="EMBL" id="JAHHIF010000042">
    <property type="protein sequence ID" value="MBW4547473.1"/>
    <property type="molecule type" value="Genomic_DNA"/>
</dbReference>
<feature type="transmembrane region" description="Helical" evidence="1">
    <location>
        <begin position="44"/>
        <end position="68"/>
    </location>
</feature>
<dbReference type="AlphaFoldDB" id="A0A951PPW3"/>